<dbReference type="Proteomes" id="UP000199095">
    <property type="component" value="Unassembled WGS sequence"/>
</dbReference>
<evidence type="ECO:0000256" key="1">
    <source>
        <dbReference type="SAM" id="Coils"/>
    </source>
</evidence>
<sequence length="182" mass="21168">MECQECQKRPATVHFSQVVNGEKSEVHLCEYCAQEKGYMDQYNQNFSFQDLLSGLFNFDSGTSFKESQSSSYQRQNALQCDKCGMTYEEFKSLGKFGCEHCYETFDQHLNPIFRRVHSGNTTHNGKIPKRVGGNLHLKRNLQQYRLELQKLVEKEQFEEAAKMRDQIRELEKQLSEDKGGDA</sequence>
<keyword evidence="4" id="KW-1185">Reference proteome</keyword>
<name>A0A1I0IUN4_9BACI</name>
<dbReference type="GO" id="GO:0046870">
    <property type="term" value="F:cadmium ion binding"/>
    <property type="evidence" value="ECO:0007669"/>
    <property type="project" value="TreeGrafter"/>
</dbReference>
<evidence type="ECO:0000259" key="2">
    <source>
        <dbReference type="PROSITE" id="PS50151"/>
    </source>
</evidence>
<protein>
    <submittedName>
        <fullName evidence="3">Protein arginine kinase activator</fullName>
    </submittedName>
</protein>
<dbReference type="PANTHER" id="PTHR38430">
    <property type="entry name" value="PROTEIN-ARGININE KINASE ACTIVATOR PROTEIN"/>
    <property type="match status" value="1"/>
</dbReference>
<dbReference type="InterPro" id="IPR025542">
    <property type="entry name" value="YacH"/>
</dbReference>
<dbReference type="GO" id="GO:0050897">
    <property type="term" value="F:cobalt ion binding"/>
    <property type="evidence" value="ECO:0007669"/>
    <property type="project" value="TreeGrafter"/>
</dbReference>
<dbReference type="OrthoDB" id="9788704at2"/>
<dbReference type="InterPro" id="IPR001943">
    <property type="entry name" value="UVR_dom"/>
</dbReference>
<feature type="coiled-coil region" evidence="1">
    <location>
        <begin position="134"/>
        <end position="180"/>
    </location>
</feature>
<keyword evidence="3" id="KW-0418">Kinase</keyword>
<evidence type="ECO:0000313" key="3">
    <source>
        <dbReference type="EMBL" id="SEU00296.1"/>
    </source>
</evidence>
<gene>
    <name evidence="3" type="ORF">SAMN05421676_1144</name>
</gene>
<dbReference type="RefSeq" id="WP_093137239.1">
    <property type="nucleotide sequence ID" value="NZ_FOHJ01000014.1"/>
</dbReference>
<dbReference type="GO" id="GO:0016301">
    <property type="term" value="F:kinase activity"/>
    <property type="evidence" value="ECO:0007669"/>
    <property type="project" value="UniProtKB-KW"/>
</dbReference>
<accession>A0A1I0IUN4</accession>
<dbReference type="PANTHER" id="PTHR38430:SF1">
    <property type="entry name" value="PROTEIN-ARGININE KINASE ACTIVATOR PROTEIN"/>
    <property type="match status" value="1"/>
</dbReference>
<dbReference type="InterPro" id="IPR036876">
    <property type="entry name" value="UVR_dom_sf"/>
</dbReference>
<dbReference type="Gene3D" id="4.10.860.10">
    <property type="entry name" value="UVR domain"/>
    <property type="match status" value="1"/>
</dbReference>
<dbReference type="EMBL" id="FOHJ01000014">
    <property type="protein sequence ID" value="SEU00296.1"/>
    <property type="molecule type" value="Genomic_DNA"/>
</dbReference>
<dbReference type="GO" id="GO:0008270">
    <property type="term" value="F:zinc ion binding"/>
    <property type="evidence" value="ECO:0007669"/>
    <property type="project" value="TreeGrafter"/>
</dbReference>
<dbReference type="PROSITE" id="PS50151">
    <property type="entry name" value="UVR"/>
    <property type="match status" value="1"/>
</dbReference>
<evidence type="ECO:0000313" key="4">
    <source>
        <dbReference type="Proteomes" id="UP000199095"/>
    </source>
</evidence>
<organism evidence="3 4">
    <name type="scientific">Salinibacillus kushneri</name>
    <dbReference type="NCBI Taxonomy" id="237682"/>
    <lineage>
        <taxon>Bacteria</taxon>
        <taxon>Bacillati</taxon>
        <taxon>Bacillota</taxon>
        <taxon>Bacilli</taxon>
        <taxon>Bacillales</taxon>
        <taxon>Bacillaceae</taxon>
        <taxon>Salinibacillus</taxon>
    </lineage>
</organism>
<dbReference type="Pfam" id="PF02151">
    <property type="entry name" value="UVR"/>
    <property type="match status" value="1"/>
</dbReference>
<keyword evidence="3" id="KW-0808">Transferase</keyword>
<dbReference type="SUPFAM" id="SSF46600">
    <property type="entry name" value="C-terminal UvrC-binding domain of UvrB"/>
    <property type="match status" value="1"/>
</dbReference>
<dbReference type="GO" id="GO:1990170">
    <property type="term" value="P:stress response to cadmium ion"/>
    <property type="evidence" value="ECO:0007669"/>
    <property type="project" value="TreeGrafter"/>
</dbReference>
<dbReference type="AlphaFoldDB" id="A0A1I0IUN4"/>
<keyword evidence="1" id="KW-0175">Coiled coil</keyword>
<feature type="domain" description="UVR" evidence="2">
    <location>
        <begin position="138"/>
        <end position="173"/>
    </location>
</feature>
<dbReference type="GO" id="GO:1990169">
    <property type="term" value="P:stress response to copper ion"/>
    <property type="evidence" value="ECO:0007669"/>
    <property type="project" value="TreeGrafter"/>
</dbReference>
<reference evidence="4" key="1">
    <citation type="submission" date="2016-10" db="EMBL/GenBank/DDBJ databases">
        <authorList>
            <person name="Varghese N."/>
            <person name="Submissions S."/>
        </authorList>
    </citation>
    <scope>NUCLEOTIDE SEQUENCE [LARGE SCALE GENOMIC DNA]</scope>
    <source>
        <strain evidence="4">CGMCC 1.3566</strain>
    </source>
</reference>
<dbReference type="PIRSF" id="PIRSF015034">
    <property type="entry name" value="YacH"/>
    <property type="match status" value="1"/>
</dbReference>
<dbReference type="STRING" id="237682.SAMN05421676_1144"/>
<proteinExistence type="predicted"/>
<dbReference type="GO" id="GO:0005507">
    <property type="term" value="F:copper ion binding"/>
    <property type="evidence" value="ECO:0007669"/>
    <property type="project" value="TreeGrafter"/>
</dbReference>